<keyword evidence="1" id="KW-0472">Membrane</keyword>
<evidence type="ECO:0000313" key="2">
    <source>
        <dbReference type="EMBL" id="SMD45498.1"/>
    </source>
</evidence>
<keyword evidence="1" id="KW-0812">Transmembrane</keyword>
<dbReference type="EMBL" id="LT838813">
    <property type="protein sequence ID" value="SMD45498.1"/>
    <property type="molecule type" value="Genomic_DNA"/>
</dbReference>
<feature type="transmembrane region" description="Helical" evidence="1">
    <location>
        <begin position="192"/>
        <end position="211"/>
    </location>
</feature>
<dbReference type="STRING" id="758820.SAMN00777080_4150"/>
<gene>
    <name evidence="2" type="ORF">SAMN00777080_4150</name>
</gene>
<organism evidence="2 3">
    <name type="scientific">Aquiflexum balticum DSM 16537</name>
    <dbReference type="NCBI Taxonomy" id="758820"/>
    <lineage>
        <taxon>Bacteria</taxon>
        <taxon>Pseudomonadati</taxon>
        <taxon>Bacteroidota</taxon>
        <taxon>Cytophagia</taxon>
        <taxon>Cytophagales</taxon>
        <taxon>Cyclobacteriaceae</taxon>
        <taxon>Aquiflexum</taxon>
    </lineage>
</organism>
<protein>
    <submittedName>
        <fullName evidence="2">Uncharacterized protein</fullName>
    </submittedName>
</protein>
<dbReference type="OrthoDB" id="825045at2"/>
<evidence type="ECO:0000313" key="3">
    <source>
        <dbReference type="Proteomes" id="UP000192333"/>
    </source>
</evidence>
<feature type="transmembrane region" description="Helical" evidence="1">
    <location>
        <begin position="109"/>
        <end position="127"/>
    </location>
</feature>
<feature type="transmembrane region" description="Helical" evidence="1">
    <location>
        <begin position="12"/>
        <end position="33"/>
    </location>
</feature>
<dbReference type="RefSeq" id="WP_084122331.1">
    <property type="nucleotide sequence ID" value="NZ_LT838813.1"/>
</dbReference>
<dbReference type="AlphaFoldDB" id="A0A1W2H9X3"/>
<feature type="transmembrane region" description="Helical" evidence="1">
    <location>
        <begin position="45"/>
        <end position="63"/>
    </location>
</feature>
<keyword evidence="1" id="KW-1133">Transmembrane helix</keyword>
<feature type="transmembrane region" description="Helical" evidence="1">
    <location>
        <begin position="164"/>
        <end position="180"/>
    </location>
</feature>
<name>A0A1W2H9X3_9BACT</name>
<reference evidence="3" key="1">
    <citation type="submission" date="2017-04" db="EMBL/GenBank/DDBJ databases">
        <authorList>
            <person name="Varghese N."/>
            <person name="Submissions S."/>
        </authorList>
    </citation>
    <scope>NUCLEOTIDE SEQUENCE [LARGE SCALE GENOMIC DNA]</scope>
    <source>
        <strain evidence="3">DSM 16537</strain>
    </source>
</reference>
<sequence length="226" mass="25598">MSTKLAKGEPFFYYFSGVLLITVVFAFGMNILLRNYHLDSPMPLIIAHGIAMLLWYVILFWQTRQIRVNNLKNHMQVGLMTIVLAIIIIISGVMIAISNFKGEGEALTLFGNFSGLFVFGILYVFALKNRMQSAIHKRLMIVASIAMLSPALVRILRIFEINDFVTLPFWLLYMAALPIYDYKKFNKVHKTTLLATGFLLLILFGGAPIGMSEGWSSLMESIFRSN</sequence>
<dbReference type="Proteomes" id="UP000192333">
    <property type="component" value="Chromosome I"/>
</dbReference>
<accession>A0A1W2H9X3</accession>
<feature type="transmembrane region" description="Helical" evidence="1">
    <location>
        <begin position="139"/>
        <end position="158"/>
    </location>
</feature>
<evidence type="ECO:0000256" key="1">
    <source>
        <dbReference type="SAM" id="Phobius"/>
    </source>
</evidence>
<keyword evidence="3" id="KW-1185">Reference proteome</keyword>
<feature type="transmembrane region" description="Helical" evidence="1">
    <location>
        <begin position="75"/>
        <end position="97"/>
    </location>
</feature>
<proteinExistence type="predicted"/>